<accession>B8BTN2</accession>
<dbReference type="RefSeq" id="XP_002287681.1">
    <property type="nucleotide sequence ID" value="XM_002287645.1"/>
</dbReference>
<comment type="similarity">
    <text evidence="1">Belongs to the methyltransferase superfamily. METL family.</text>
</comment>
<evidence type="ECO:0000256" key="2">
    <source>
        <dbReference type="ARBA" id="ARBA00022603"/>
    </source>
</evidence>
<dbReference type="InterPro" id="IPR026113">
    <property type="entry name" value="METTL2/6/8-like"/>
</dbReference>
<dbReference type="OMA" id="YLHKAFP"/>
<evidence type="ECO:0000256" key="3">
    <source>
        <dbReference type="ARBA" id="ARBA00022679"/>
    </source>
</evidence>
<keyword evidence="3" id="KW-0808">Transferase</keyword>
<feature type="domain" description="Methyltransferase type 12" evidence="5">
    <location>
        <begin position="158"/>
        <end position="293"/>
    </location>
</feature>
<organism evidence="6 7">
    <name type="scientific">Thalassiosira pseudonana</name>
    <name type="common">Marine diatom</name>
    <name type="synonym">Cyclotella nana</name>
    <dbReference type="NCBI Taxonomy" id="35128"/>
    <lineage>
        <taxon>Eukaryota</taxon>
        <taxon>Sar</taxon>
        <taxon>Stramenopiles</taxon>
        <taxon>Ochrophyta</taxon>
        <taxon>Bacillariophyta</taxon>
        <taxon>Coscinodiscophyceae</taxon>
        <taxon>Thalassiosirophycidae</taxon>
        <taxon>Thalassiosirales</taxon>
        <taxon>Thalassiosiraceae</taxon>
        <taxon>Thalassiosira</taxon>
    </lineage>
</organism>
<dbReference type="Pfam" id="PF08242">
    <property type="entry name" value="Methyltransf_12"/>
    <property type="match status" value="1"/>
</dbReference>
<feature type="region of interest" description="Disordered" evidence="4">
    <location>
        <begin position="458"/>
        <end position="479"/>
    </location>
</feature>
<dbReference type="InParanoid" id="B8BTN2"/>
<dbReference type="HOGENOM" id="CLU_377054_0_0_1"/>
<dbReference type="GO" id="GO:0032259">
    <property type="term" value="P:methylation"/>
    <property type="evidence" value="ECO:0007669"/>
    <property type="project" value="UniProtKB-KW"/>
</dbReference>
<dbReference type="GO" id="GO:0008173">
    <property type="term" value="F:RNA methyltransferase activity"/>
    <property type="evidence" value="ECO:0007669"/>
    <property type="project" value="UniProtKB-ARBA"/>
</dbReference>
<keyword evidence="2" id="KW-0489">Methyltransferase</keyword>
<evidence type="ECO:0000259" key="5">
    <source>
        <dbReference type="Pfam" id="PF08242"/>
    </source>
</evidence>
<gene>
    <name evidence="6" type="ORF">THAPSDRAFT_21163</name>
</gene>
<dbReference type="GeneID" id="7448645"/>
<dbReference type="AlphaFoldDB" id="B8BTN2"/>
<dbReference type="PANTHER" id="PTHR22809">
    <property type="entry name" value="METHYLTRANSFERASE-RELATED"/>
    <property type="match status" value="1"/>
</dbReference>
<dbReference type="PANTHER" id="PTHR22809:SF5">
    <property type="entry name" value="TRNA N(3)-METHYLCYTIDINE METHYLTRANSFERASE METTL6"/>
    <property type="match status" value="1"/>
</dbReference>
<dbReference type="Pfam" id="PF13489">
    <property type="entry name" value="Methyltransf_23"/>
    <property type="match status" value="1"/>
</dbReference>
<dbReference type="eggNOG" id="KOG2361">
    <property type="taxonomic scope" value="Eukaryota"/>
</dbReference>
<evidence type="ECO:0000313" key="7">
    <source>
        <dbReference type="Proteomes" id="UP000001449"/>
    </source>
</evidence>
<keyword evidence="7" id="KW-1185">Reference proteome</keyword>
<dbReference type="InterPro" id="IPR029063">
    <property type="entry name" value="SAM-dependent_MTases_sf"/>
</dbReference>
<dbReference type="Proteomes" id="UP000001449">
    <property type="component" value="Chromosome 2"/>
</dbReference>
<sequence length="736" mass="82305">MTSTSSSAKGNEWTGNVWIQDEWTDQDTARAIERLNVARTSATVNIVASESNASSEGNVDVTSTPATPQQLEEQQQALMTQFRRNAATNWSTFYQQNTNKFFKDRHYLHKAFPSEFGWLYPGYMSDVDGDGGGDGDGTTNDLQPAVNEYTKKDVSTIVEIGCGVGNAILPLLEQHTELMNQHNKRPTTETSMTPPPQLHIHCLDFAPTAVHLLKEDERFKAAAREGRATGHVYDLSSMHPSTISLSPDGQTLANAADVAILLFCLSAISPHPSPALTRAAQHAMSMLKPGGVLVFRDYGRLDEAQLKLGRGDNELGDNFYRKGDGTGCYYFELDDLRELFGNKDGRSDKLNVLELDYIQRVYRNRGDGTTRRRVWVEGRFQKPFNSVSCSSEAMHQERLKKFLNTSVQRWNDYYKLMPPKFPDPLVSLSSITINSHHANSLYYSFDFMPWQTLLQPNAGTNGARTNKKQKPQAEASVTSTVASPSEVTIVDLGCGLGHDTLLNLVANQQMKYNKEFVAETSTEYHPKAHVHFLDASVEAIQQLHKDPRYQYATRPTDGETACITSEVYDFTTSESTLVDTTLASSVDIAVCFYTLSTIGPYSTPNMKTSVQNIAKLMKTGGILLFRDFGRYDYEQLQLNSCTGSRIADNFYIRGLDNDEKDCTDKTIILSDAKGTGCYFFDLEEVRDLFIDAGFEVMSLRYVTRIFSKKGNSPKHLRENGVVAKTRALVHGRFRKV</sequence>
<reference evidence="6 7" key="2">
    <citation type="journal article" date="2008" name="Nature">
        <title>The Phaeodactylum genome reveals the evolutionary history of diatom genomes.</title>
        <authorList>
            <person name="Bowler C."/>
            <person name="Allen A.E."/>
            <person name="Badger J.H."/>
            <person name="Grimwood J."/>
            <person name="Jabbari K."/>
            <person name="Kuo A."/>
            <person name="Maheswari U."/>
            <person name="Martens C."/>
            <person name="Maumus F."/>
            <person name="Otillar R.P."/>
            <person name="Rayko E."/>
            <person name="Salamov A."/>
            <person name="Vandepoele K."/>
            <person name="Beszteri B."/>
            <person name="Gruber A."/>
            <person name="Heijde M."/>
            <person name="Katinka M."/>
            <person name="Mock T."/>
            <person name="Valentin K."/>
            <person name="Verret F."/>
            <person name="Berges J.A."/>
            <person name="Brownlee C."/>
            <person name="Cadoret J.P."/>
            <person name="Chiovitti A."/>
            <person name="Choi C.J."/>
            <person name="Coesel S."/>
            <person name="De Martino A."/>
            <person name="Detter J.C."/>
            <person name="Durkin C."/>
            <person name="Falciatore A."/>
            <person name="Fournet J."/>
            <person name="Haruta M."/>
            <person name="Huysman M.J."/>
            <person name="Jenkins B.D."/>
            <person name="Jiroutova K."/>
            <person name="Jorgensen R.E."/>
            <person name="Joubert Y."/>
            <person name="Kaplan A."/>
            <person name="Kroger N."/>
            <person name="Kroth P.G."/>
            <person name="La Roche J."/>
            <person name="Lindquist E."/>
            <person name="Lommer M."/>
            <person name="Martin-Jezequel V."/>
            <person name="Lopez P.J."/>
            <person name="Lucas S."/>
            <person name="Mangogna M."/>
            <person name="McGinnis K."/>
            <person name="Medlin L.K."/>
            <person name="Montsant A."/>
            <person name="Oudot-Le Secq M.P."/>
            <person name="Napoli C."/>
            <person name="Obornik M."/>
            <person name="Parker M.S."/>
            <person name="Petit J.L."/>
            <person name="Porcel B.M."/>
            <person name="Poulsen N."/>
            <person name="Robison M."/>
            <person name="Rychlewski L."/>
            <person name="Rynearson T.A."/>
            <person name="Schmutz J."/>
            <person name="Shapiro H."/>
            <person name="Siaut M."/>
            <person name="Stanley M."/>
            <person name="Sussman M.R."/>
            <person name="Taylor A.R."/>
            <person name="Vardi A."/>
            <person name="von Dassow P."/>
            <person name="Vyverman W."/>
            <person name="Willis A."/>
            <person name="Wyrwicz L.S."/>
            <person name="Rokhsar D.S."/>
            <person name="Weissenbach J."/>
            <person name="Armbrust E.V."/>
            <person name="Green B.R."/>
            <person name="Van de Peer Y."/>
            <person name="Grigoriev I.V."/>
        </authorList>
    </citation>
    <scope>NUCLEOTIDE SEQUENCE [LARGE SCALE GENOMIC DNA]</scope>
    <source>
        <strain evidence="6 7">CCMP1335</strain>
    </source>
</reference>
<evidence type="ECO:0000256" key="4">
    <source>
        <dbReference type="SAM" id="MobiDB-lite"/>
    </source>
</evidence>
<evidence type="ECO:0000256" key="1">
    <source>
        <dbReference type="ARBA" id="ARBA00009725"/>
    </source>
</evidence>
<dbReference type="SUPFAM" id="SSF53335">
    <property type="entry name" value="S-adenosyl-L-methionine-dependent methyltransferases"/>
    <property type="match status" value="2"/>
</dbReference>
<evidence type="ECO:0000313" key="6">
    <source>
        <dbReference type="EMBL" id="EED95124.1"/>
    </source>
</evidence>
<dbReference type="Gene3D" id="3.40.50.150">
    <property type="entry name" value="Vaccinia Virus protein VP39"/>
    <property type="match status" value="2"/>
</dbReference>
<dbReference type="GO" id="GO:0008757">
    <property type="term" value="F:S-adenosylmethionine-dependent methyltransferase activity"/>
    <property type="evidence" value="ECO:0007669"/>
    <property type="project" value="UniProtKB-ARBA"/>
</dbReference>
<reference evidence="6 7" key="1">
    <citation type="journal article" date="2004" name="Science">
        <title>The genome of the diatom Thalassiosira pseudonana: ecology, evolution, and metabolism.</title>
        <authorList>
            <person name="Armbrust E.V."/>
            <person name="Berges J.A."/>
            <person name="Bowler C."/>
            <person name="Green B.R."/>
            <person name="Martinez D."/>
            <person name="Putnam N.H."/>
            <person name="Zhou S."/>
            <person name="Allen A.E."/>
            <person name="Apt K.E."/>
            <person name="Bechner M."/>
            <person name="Brzezinski M.A."/>
            <person name="Chaal B.K."/>
            <person name="Chiovitti A."/>
            <person name="Davis A.K."/>
            <person name="Demarest M.S."/>
            <person name="Detter J.C."/>
            <person name="Glavina T."/>
            <person name="Goodstein D."/>
            <person name="Hadi M.Z."/>
            <person name="Hellsten U."/>
            <person name="Hildebrand M."/>
            <person name="Jenkins B.D."/>
            <person name="Jurka J."/>
            <person name="Kapitonov V.V."/>
            <person name="Kroger N."/>
            <person name="Lau W.W."/>
            <person name="Lane T.W."/>
            <person name="Larimer F.W."/>
            <person name="Lippmeier J.C."/>
            <person name="Lucas S."/>
            <person name="Medina M."/>
            <person name="Montsant A."/>
            <person name="Obornik M."/>
            <person name="Parker M.S."/>
            <person name="Palenik B."/>
            <person name="Pazour G.J."/>
            <person name="Richardson P.M."/>
            <person name="Rynearson T.A."/>
            <person name="Saito M.A."/>
            <person name="Schwartz D.C."/>
            <person name="Thamatrakoln K."/>
            <person name="Valentin K."/>
            <person name="Vardi A."/>
            <person name="Wilkerson F.P."/>
            <person name="Rokhsar D.S."/>
        </authorList>
    </citation>
    <scope>NUCLEOTIDE SEQUENCE [LARGE SCALE GENOMIC DNA]</scope>
    <source>
        <strain evidence="6 7">CCMP1335</strain>
    </source>
</reference>
<dbReference type="CDD" id="cd02440">
    <property type="entry name" value="AdoMet_MTases"/>
    <property type="match status" value="1"/>
</dbReference>
<dbReference type="EMBL" id="CM000639">
    <property type="protein sequence ID" value="EED95124.1"/>
    <property type="molecule type" value="Genomic_DNA"/>
</dbReference>
<protein>
    <recommendedName>
        <fullName evidence="5">Methyltransferase type 12 domain-containing protein</fullName>
    </recommendedName>
</protein>
<dbReference type="KEGG" id="tps:THAPSDRAFT_21163"/>
<proteinExistence type="inferred from homology"/>
<dbReference type="InterPro" id="IPR013217">
    <property type="entry name" value="Methyltransf_12"/>
</dbReference>
<name>B8BTN2_THAPS</name>
<dbReference type="PaxDb" id="35128-Thaps21163"/>